<reference evidence="3" key="1">
    <citation type="journal article" date="2011" name="Genetics">
        <title>Massive changes in genome architecture accompany the transition to self-fertility in the filamentous fungus Neurospora tetrasperma.</title>
        <authorList>
            <person name="Ellison C.E."/>
            <person name="Stajich J.E."/>
            <person name="Jacobson D.J."/>
            <person name="Natvig D.O."/>
            <person name="Lapidus A."/>
            <person name="Foster B."/>
            <person name="Aerts A."/>
            <person name="Riley R."/>
            <person name="Lindquist E.A."/>
            <person name="Grigoriev I.V."/>
            <person name="Taylor J.W."/>
        </authorList>
    </citation>
    <scope>NUCLEOTIDE SEQUENCE [LARGE SCALE GENOMIC DNA]</scope>
    <source>
        <strain evidence="3">FGSC 2508 / P0657</strain>
    </source>
</reference>
<organism evidence="2 3">
    <name type="scientific">Neurospora tetrasperma (strain FGSC 2508 / ATCC MYA-4615 / P0657)</name>
    <dbReference type="NCBI Taxonomy" id="510951"/>
    <lineage>
        <taxon>Eukaryota</taxon>
        <taxon>Fungi</taxon>
        <taxon>Dikarya</taxon>
        <taxon>Ascomycota</taxon>
        <taxon>Pezizomycotina</taxon>
        <taxon>Sordariomycetes</taxon>
        <taxon>Sordariomycetidae</taxon>
        <taxon>Sordariales</taxon>
        <taxon>Sordariaceae</taxon>
        <taxon>Neurospora</taxon>
    </lineage>
</organism>
<accession>F8MQK2</accession>
<dbReference type="EMBL" id="GL891305">
    <property type="protein sequence ID" value="EGO56632.1"/>
    <property type="molecule type" value="Genomic_DNA"/>
</dbReference>
<proteinExistence type="predicted"/>
<evidence type="ECO:0000313" key="2">
    <source>
        <dbReference type="EMBL" id="EGO56632.1"/>
    </source>
</evidence>
<dbReference type="Proteomes" id="UP000008065">
    <property type="component" value="Unassembled WGS sequence"/>
</dbReference>
<dbReference type="HOGENOM" id="CLU_2705402_0_0_1"/>
<dbReference type="VEuPathDB" id="FungiDB:NEUTE1DRAFT_101905"/>
<keyword evidence="3" id="KW-1185">Reference proteome</keyword>
<protein>
    <submittedName>
        <fullName evidence="2">Uncharacterized protein</fullName>
    </submittedName>
</protein>
<feature type="compositionally biased region" description="Low complexity" evidence="1">
    <location>
        <begin position="14"/>
        <end position="25"/>
    </location>
</feature>
<dbReference type="AlphaFoldDB" id="F8MQK2"/>
<dbReference type="KEGG" id="nte:NEUTE1DRAFT101905"/>
<dbReference type="GeneID" id="20821831"/>
<evidence type="ECO:0000313" key="3">
    <source>
        <dbReference type="Proteomes" id="UP000008065"/>
    </source>
</evidence>
<sequence length="73" mass="8011">MKPGEEQVWPLDCFFGRSSPRSGPGVSTTPARNAYNLHLQHDDSLSQPNPNADGKFVAYVHPPIQGPDENTVH</sequence>
<dbReference type="RefSeq" id="XP_009852211.1">
    <property type="nucleotide sequence ID" value="XM_009853909.1"/>
</dbReference>
<evidence type="ECO:0000256" key="1">
    <source>
        <dbReference type="SAM" id="MobiDB-lite"/>
    </source>
</evidence>
<gene>
    <name evidence="2" type="ORF">NEUTE1DRAFT_101905</name>
</gene>
<feature type="region of interest" description="Disordered" evidence="1">
    <location>
        <begin position="1"/>
        <end position="73"/>
    </location>
</feature>
<name>F8MQK2_NEUT8</name>